<sequence>MIQLIFFLFIILFFIWPAFRRRMIRARRYKAIRTIEKERGSRVITLIHRQEALSFLGFAFLKYIDIEDSERILRAIRLTPEGTPIDLVMHTPGGLVLASEQIARALLKHKAKVTIIVPHHAMSGGTLISLAADEVLMDENAVLGPVDPQLGQFYPASSIMEIPKHKPLEKMKDETLIYLDVAGKAIKQIEDLITEILTSKKIAIENARKIAKILSSGEWTHDYALTVDKLKEIGIDITPKIPTYFYDFMEYYGQAPQQKPTVDYIPEPYPKREKEQKS</sequence>
<feature type="region of interest" description="Disordered" evidence="1">
    <location>
        <begin position="259"/>
        <end position="278"/>
    </location>
</feature>
<dbReference type="PANTHER" id="PTHR35984:SF1">
    <property type="entry name" value="PERIPLASMIC SERINE PROTEASE"/>
    <property type="match status" value="1"/>
</dbReference>
<evidence type="ECO:0000256" key="1">
    <source>
        <dbReference type="SAM" id="MobiDB-lite"/>
    </source>
</evidence>
<dbReference type="PANTHER" id="PTHR35984">
    <property type="entry name" value="PERIPLASMIC SERINE PROTEASE"/>
    <property type="match status" value="1"/>
</dbReference>
<dbReference type="InterPro" id="IPR029045">
    <property type="entry name" value="ClpP/crotonase-like_dom_sf"/>
</dbReference>
<proteinExistence type="predicted"/>
<feature type="compositionally biased region" description="Basic and acidic residues" evidence="1">
    <location>
        <begin position="269"/>
        <end position="278"/>
    </location>
</feature>
<dbReference type="NCBIfam" id="NF047768">
    <property type="entry name" value="Clp_like_SDH"/>
    <property type="match status" value="1"/>
</dbReference>
<dbReference type="Gene3D" id="3.90.226.10">
    <property type="entry name" value="2-enoyl-CoA Hydratase, Chain A, domain 1"/>
    <property type="match status" value="1"/>
</dbReference>
<name>A0A0F9MYA1_9ZZZZ</name>
<evidence type="ECO:0008006" key="3">
    <source>
        <dbReference type="Google" id="ProtNLM"/>
    </source>
</evidence>
<gene>
    <name evidence="2" type="ORF">LCGC14_1018030</name>
</gene>
<dbReference type="InterPro" id="IPR002825">
    <property type="entry name" value="Pept_S49_ser-pept_pro"/>
</dbReference>
<dbReference type="AlphaFoldDB" id="A0A0F9MYA1"/>
<evidence type="ECO:0000313" key="2">
    <source>
        <dbReference type="EMBL" id="KKN12275.1"/>
    </source>
</evidence>
<dbReference type="Pfam" id="PF01972">
    <property type="entry name" value="SDH_protease"/>
    <property type="match status" value="1"/>
</dbReference>
<dbReference type="SUPFAM" id="SSF52096">
    <property type="entry name" value="ClpP/crotonase"/>
    <property type="match status" value="1"/>
</dbReference>
<dbReference type="EMBL" id="LAZR01004049">
    <property type="protein sequence ID" value="KKN12275.1"/>
    <property type="molecule type" value="Genomic_DNA"/>
</dbReference>
<dbReference type="GO" id="GO:0016020">
    <property type="term" value="C:membrane"/>
    <property type="evidence" value="ECO:0007669"/>
    <property type="project" value="InterPro"/>
</dbReference>
<protein>
    <recommendedName>
        <fullName evidence="3">Serine protease</fullName>
    </recommendedName>
</protein>
<accession>A0A0F9MYA1</accession>
<organism evidence="2">
    <name type="scientific">marine sediment metagenome</name>
    <dbReference type="NCBI Taxonomy" id="412755"/>
    <lineage>
        <taxon>unclassified sequences</taxon>
        <taxon>metagenomes</taxon>
        <taxon>ecological metagenomes</taxon>
    </lineage>
</organism>
<reference evidence="2" key="1">
    <citation type="journal article" date="2015" name="Nature">
        <title>Complex archaea that bridge the gap between prokaryotes and eukaryotes.</title>
        <authorList>
            <person name="Spang A."/>
            <person name="Saw J.H."/>
            <person name="Jorgensen S.L."/>
            <person name="Zaremba-Niedzwiedzka K."/>
            <person name="Martijn J."/>
            <person name="Lind A.E."/>
            <person name="van Eijk R."/>
            <person name="Schleper C."/>
            <person name="Guy L."/>
            <person name="Ettema T.J."/>
        </authorList>
    </citation>
    <scope>NUCLEOTIDE SEQUENCE</scope>
</reference>
<comment type="caution">
    <text evidence="2">The sequence shown here is derived from an EMBL/GenBank/DDBJ whole genome shotgun (WGS) entry which is preliminary data.</text>
</comment>